<evidence type="ECO:0000256" key="2">
    <source>
        <dbReference type="ARBA" id="ARBA00023027"/>
    </source>
</evidence>
<dbReference type="GO" id="GO:0016628">
    <property type="term" value="F:oxidoreductase activity, acting on the CH-CH group of donors, NAD or NADP as acceptor"/>
    <property type="evidence" value="ECO:0007669"/>
    <property type="project" value="InterPro"/>
</dbReference>
<sequence length="421" mass="45690">MSFETISVIGLGYIGLPTAAMFASRKKKVIGVDVNQNVVDTINQGKIHIVEPELDMIVSAAVTEGYLKAVTAPEPADAFLIAVPTPFLPCAEGEVPAPDLTYIEAASKAIASVLKKGDLVILESTSPVGATEQMAAWLSEARPDLKFPQMAGEDADVNVAHCPERVLPGHVVRELVENDRVIGGLTPKCSERSVELYKTFVQGECVITNARTAEMAKLTENSSRDVQIAFANELSIICDKLDINVWELIALANRHPRVNILQPGPGVGGHCIAVDPWFIVSKTPEQAQLIHIARKVNDAKPEWVIDKVKLAISDFLQANPTKTAKDVVIACYGLAFKPDIDDLRESPALKIVEIIAKMHKGHTFAVEPNIRHLPPSLNNIELKSSLDADEVSNIKVILVGHSEFRDIKLDGDFVVDTVGLL</sequence>
<dbReference type="NCBIfam" id="NF008286">
    <property type="entry name" value="PRK11064.1"/>
    <property type="match status" value="1"/>
</dbReference>
<dbReference type="InterPro" id="IPR017476">
    <property type="entry name" value="UDP-Glc/GDP-Man"/>
</dbReference>
<dbReference type="Pfam" id="PF03721">
    <property type="entry name" value="UDPG_MGDP_dh_N"/>
    <property type="match status" value="1"/>
</dbReference>
<dbReference type="InterPro" id="IPR036220">
    <property type="entry name" value="UDP-Glc/GDP-Man_DH_C_sf"/>
</dbReference>
<dbReference type="RefSeq" id="WP_015296148.1">
    <property type="nucleotide sequence ID" value="NZ_JAHQCP010000004.1"/>
</dbReference>
<dbReference type="EMBL" id="MK455081">
    <property type="protein sequence ID" value="QEQ70699.1"/>
    <property type="molecule type" value="Genomic_DNA"/>
</dbReference>
<dbReference type="PANTHER" id="PTHR43491">
    <property type="entry name" value="UDP-N-ACETYL-D-MANNOSAMINE DEHYDROGENASE"/>
    <property type="match status" value="1"/>
</dbReference>
<dbReference type="GO" id="GO:0000271">
    <property type="term" value="P:polysaccharide biosynthetic process"/>
    <property type="evidence" value="ECO:0007669"/>
    <property type="project" value="InterPro"/>
</dbReference>
<dbReference type="PANTHER" id="PTHR43491:SF1">
    <property type="entry name" value="UDP-N-ACETYL-D-MANNOSAMINE DEHYDROGENASE"/>
    <property type="match status" value="1"/>
</dbReference>
<protein>
    <submittedName>
        <fullName evidence="5">UDP-N-acetyl-D-mannosaminuronate dehydrogenase</fullName>
    </submittedName>
</protein>
<evidence type="ECO:0000313" key="5">
    <source>
        <dbReference type="EMBL" id="QEQ70699.1"/>
    </source>
</evidence>
<accession>A0A5Q5AWY7</accession>
<evidence type="ECO:0000256" key="3">
    <source>
        <dbReference type="PIRNR" id="PIRNR000124"/>
    </source>
</evidence>
<dbReference type="PIRSF" id="PIRSF500136">
    <property type="entry name" value="UDP_ManNAc_DH"/>
    <property type="match status" value="1"/>
</dbReference>
<name>A0A5Q5AWY7_VIBPH</name>
<reference evidence="5" key="1">
    <citation type="journal article" date="2019" name="Int. J. Food Microbiol.">
        <title>Developing a novel molecular serotyping system based on capsular polysaccharide synthesis gene clusters of Vibrio parahaemolyticus.</title>
        <authorList>
            <person name="Pang Y."/>
            <person name="Guo X."/>
            <person name="Tian X."/>
            <person name="Liu F."/>
            <person name="Wang L."/>
            <person name="Wu J."/>
            <person name="Zhang S."/>
            <person name="Li S."/>
            <person name="Liu B."/>
        </authorList>
    </citation>
    <scope>NUCLEOTIDE SEQUENCE</scope>
    <source>
        <strain evidence="5">G2874</strain>
    </source>
</reference>
<dbReference type="AlphaFoldDB" id="A0A5Q5AWY7"/>
<organism evidence="5">
    <name type="scientific">Vibrio parahaemolyticus</name>
    <dbReference type="NCBI Taxonomy" id="670"/>
    <lineage>
        <taxon>Bacteria</taxon>
        <taxon>Pseudomonadati</taxon>
        <taxon>Pseudomonadota</taxon>
        <taxon>Gammaproteobacteria</taxon>
        <taxon>Vibrionales</taxon>
        <taxon>Vibrionaceae</taxon>
        <taxon>Vibrio</taxon>
    </lineage>
</organism>
<dbReference type="NCBIfam" id="TIGR03026">
    <property type="entry name" value="NDP-sugDHase"/>
    <property type="match status" value="1"/>
</dbReference>
<dbReference type="FunFam" id="3.40.50.720:FF:000139">
    <property type="entry name" value="UDP-N-acetyl-D-mannosamine dehydrogenase"/>
    <property type="match status" value="1"/>
</dbReference>
<feature type="domain" description="UDP-glucose/GDP-mannose dehydrogenase C-terminal" evidence="4">
    <location>
        <begin position="330"/>
        <end position="420"/>
    </location>
</feature>
<comment type="similarity">
    <text evidence="3">Belongs to the UDP-glucose/GDP-mannose dehydrogenase family.</text>
</comment>
<gene>
    <name evidence="5" type="primary">mnaB</name>
</gene>
<dbReference type="Gene3D" id="3.40.50.720">
    <property type="entry name" value="NAD(P)-binding Rossmann-like Domain"/>
    <property type="match status" value="2"/>
</dbReference>
<keyword evidence="1" id="KW-0560">Oxidoreductase</keyword>
<dbReference type="SUPFAM" id="SSF48179">
    <property type="entry name" value="6-phosphogluconate dehydrogenase C-terminal domain-like"/>
    <property type="match status" value="1"/>
</dbReference>
<dbReference type="SUPFAM" id="SSF52413">
    <property type="entry name" value="UDP-glucose/GDP-mannose dehydrogenase C-terminal domain"/>
    <property type="match status" value="1"/>
</dbReference>
<dbReference type="InterPro" id="IPR028359">
    <property type="entry name" value="UDP_ManNAc/GlcNAc_DH"/>
</dbReference>
<dbReference type="InterPro" id="IPR036291">
    <property type="entry name" value="NAD(P)-bd_dom_sf"/>
</dbReference>
<dbReference type="InterPro" id="IPR014026">
    <property type="entry name" value="UDP-Glc/GDP-Man_DH_dimer"/>
</dbReference>
<dbReference type="GO" id="GO:0051287">
    <property type="term" value="F:NAD binding"/>
    <property type="evidence" value="ECO:0007669"/>
    <property type="project" value="InterPro"/>
</dbReference>
<dbReference type="PIRSF" id="PIRSF000124">
    <property type="entry name" value="UDPglc_GDPman_dh"/>
    <property type="match status" value="1"/>
</dbReference>
<dbReference type="Pfam" id="PF03720">
    <property type="entry name" value="UDPG_MGDP_dh_C"/>
    <property type="match status" value="1"/>
</dbReference>
<evidence type="ECO:0000259" key="4">
    <source>
        <dbReference type="SMART" id="SM00984"/>
    </source>
</evidence>
<dbReference type="InterPro" id="IPR008927">
    <property type="entry name" value="6-PGluconate_DH-like_C_sf"/>
</dbReference>
<dbReference type="Pfam" id="PF00984">
    <property type="entry name" value="UDPG_MGDP_dh"/>
    <property type="match status" value="1"/>
</dbReference>
<proteinExistence type="inferred from homology"/>
<evidence type="ECO:0000256" key="1">
    <source>
        <dbReference type="ARBA" id="ARBA00023002"/>
    </source>
</evidence>
<dbReference type="InterPro" id="IPR014027">
    <property type="entry name" value="UDP-Glc/GDP-Man_DH_C"/>
</dbReference>
<dbReference type="SUPFAM" id="SSF51735">
    <property type="entry name" value="NAD(P)-binding Rossmann-fold domains"/>
    <property type="match status" value="1"/>
</dbReference>
<dbReference type="SMART" id="SM00984">
    <property type="entry name" value="UDPG_MGDP_dh_C"/>
    <property type="match status" value="1"/>
</dbReference>
<dbReference type="InterPro" id="IPR001732">
    <property type="entry name" value="UDP-Glc/GDP-Man_DH_N"/>
</dbReference>
<dbReference type="GO" id="GO:0016616">
    <property type="term" value="F:oxidoreductase activity, acting on the CH-OH group of donors, NAD or NADP as acceptor"/>
    <property type="evidence" value="ECO:0007669"/>
    <property type="project" value="InterPro"/>
</dbReference>
<keyword evidence="2" id="KW-0520">NAD</keyword>